<accession>A0A8J5NEB4</accession>
<evidence type="ECO:0000313" key="2">
    <source>
        <dbReference type="EMBL" id="KAG7177998.1"/>
    </source>
</evidence>
<reference evidence="2" key="1">
    <citation type="journal article" date="2021" name="Sci. Adv.">
        <title>The American lobster genome reveals insights on longevity, neural, and immune adaptations.</title>
        <authorList>
            <person name="Polinski J.M."/>
            <person name="Zimin A.V."/>
            <person name="Clark K.F."/>
            <person name="Kohn A.B."/>
            <person name="Sadowski N."/>
            <person name="Timp W."/>
            <person name="Ptitsyn A."/>
            <person name="Khanna P."/>
            <person name="Romanova D.Y."/>
            <person name="Williams P."/>
            <person name="Greenwood S.J."/>
            <person name="Moroz L.L."/>
            <person name="Walt D.R."/>
            <person name="Bodnar A.G."/>
        </authorList>
    </citation>
    <scope>NUCLEOTIDE SEQUENCE</scope>
    <source>
        <strain evidence="2">GMGI-L3</strain>
    </source>
</reference>
<name>A0A8J5NEB4_HOMAM</name>
<keyword evidence="3" id="KW-1185">Reference proteome</keyword>
<dbReference type="GO" id="GO:0030151">
    <property type="term" value="F:molybdenum ion binding"/>
    <property type="evidence" value="ECO:0007669"/>
    <property type="project" value="InterPro"/>
</dbReference>
<dbReference type="InterPro" id="IPR011037">
    <property type="entry name" value="Pyrv_Knase-like_insert_dom_sf"/>
</dbReference>
<dbReference type="SUPFAM" id="SSF50800">
    <property type="entry name" value="PK beta-barrel domain-like"/>
    <property type="match status" value="1"/>
</dbReference>
<evidence type="ECO:0000259" key="1">
    <source>
        <dbReference type="PROSITE" id="PS51340"/>
    </source>
</evidence>
<dbReference type="GO" id="GO:0003824">
    <property type="term" value="F:catalytic activity"/>
    <property type="evidence" value="ECO:0007669"/>
    <property type="project" value="InterPro"/>
</dbReference>
<sequence>MIIIPLLTLTVILLTSIYWVIARRPREKIIMVAHNGTVVKSVKAEPLGIVDGTVRDRSFVVRTEKGSMVTANMIPSLVLIQSSIEDNILTLKFPGAKDLTVDVTQVKENNKEMTLDIWGHPGSGLDCGEDSSRWLETILGCKCYLLYHGDLPSSRMTEEEDCPLMRNDDNPLYANLTSYMLMTTESIADLQSRLECKVDEDNFRPNILIDGTKEPYDEDDWEYVMIGDAVYRNVKPCERCILTTVDPKTGKKDRNQEPLRTLKTYRCLGKPNEPHLGIHLGLDLAGVMREGDEVFVTRSAKTKKR</sequence>
<organism evidence="2 3">
    <name type="scientific">Homarus americanus</name>
    <name type="common">American lobster</name>
    <dbReference type="NCBI Taxonomy" id="6706"/>
    <lineage>
        <taxon>Eukaryota</taxon>
        <taxon>Metazoa</taxon>
        <taxon>Ecdysozoa</taxon>
        <taxon>Arthropoda</taxon>
        <taxon>Crustacea</taxon>
        <taxon>Multicrustacea</taxon>
        <taxon>Malacostraca</taxon>
        <taxon>Eumalacostraca</taxon>
        <taxon>Eucarida</taxon>
        <taxon>Decapoda</taxon>
        <taxon>Pleocyemata</taxon>
        <taxon>Astacidea</taxon>
        <taxon>Nephropoidea</taxon>
        <taxon>Nephropidae</taxon>
        <taxon>Homarus</taxon>
    </lineage>
</organism>
<dbReference type="PANTHER" id="PTHR14237:SF19">
    <property type="entry name" value="MITOCHONDRIAL AMIDOXIME REDUCING COMPONENT 1"/>
    <property type="match status" value="1"/>
</dbReference>
<dbReference type="Pfam" id="PF03476">
    <property type="entry name" value="MOSC_N"/>
    <property type="match status" value="1"/>
</dbReference>
<dbReference type="Pfam" id="PF03473">
    <property type="entry name" value="MOSC"/>
    <property type="match status" value="1"/>
</dbReference>
<gene>
    <name evidence="2" type="primary">Marc1-L1</name>
    <name evidence="2" type="ORF">Hamer_G003746</name>
</gene>
<dbReference type="InterPro" id="IPR005303">
    <property type="entry name" value="MOCOS_middle"/>
</dbReference>
<protein>
    <submittedName>
        <fullName evidence="2">Mitochondrial amidoxime-reducing component 1-like 1</fullName>
    </submittedName>
</protein>
<dbReference type="SUPFAM" id="SSF141673">
    <property type="entry name" value="MOSC N-terminal domain-like"/>
    <property type="match status" value="1"/>
</dbReference>
<dbReference type="InterPro" id="IPR005302">
    <property type="entry name" value="MoCF_Sase_C"/>
</dbReference>
<comment type="caution">
    <text evidence="2">The sequence shown here is derived from an EMBL/GenBank/DDBJ whole genome shotgun (WGS) entry which is preliminary data.</text>
</comment>
<dbReference type="PROSITE" id="PS51340">
    <property type="entry name" value="MOSC"/>
    <property type="match status" value="1"/>
</dbReference>
<dbReference type="AlphaFoldDB" id="A0A8J5NEB4"/>
<dbReference type="GO" id="GO:0030170">
    <property type="term" value="F:pyridoxal phosphate binding"/>
    <property type="evidence" value="ECO:0007669"/>
    <property type="project" value="InterPro"/>
</dbReference>
<dbReference type="EMBL" id="JAHLQT010000697">
    <property type="protein sequence ID" value="KAG7177998.1"/>
    <property type="molecule type" value="Genomic_DNA"/>
</dbReference>
<proteinExistence type="predicted"/>
<dbReference type="PANTHER" id="PTHR14237">
    <property type="entry name" value="MOLYBDOPTERIN COFACTOR SULFURASE MOSC"/>
    <property type="match status" value="1"/>
</dbReference>
<evidence type="ECO:0000313" key="3">
    <source>
        <dbReference type="Proteomes" id="UP000747542"/>
    </source>
</evidence>
<feature type="domain" description="MOSC" evidence="1">
    <location>
        <begin position="128"/>
        <end position="297"/>
    </location>
</feature>
<dbReference type="Proteomes" id="UP000747542">
    <property type="component" value="Unassembled WGS sequence"/>
</dbReference>